<evidence type="ECO:0000313" key="1">
    <source>
        <dbReference type="EMBL" id="KHJ34762.1"/>
    </source>
</evidence>
<proteinExistence type="predicted"/>
<dbReference type="AlphaFoldDB" id="A0A0B1P7V1"/>
<dbReference type="EMBL" id="JNVN01000709">
    <property type="protein sequence ID" value="KHJ34762.1"/>
    <property type="molecule type" value="Genomic_DNA"/>
</dbReference>
<name>A0A0B1P7V1_UNCNE</name>
<protein>
    <submittedName>
        <fullName evidence="1">Uncharacterized protein</fullName>
    </submittedName>
</protein>
<comment type="caution">
    <text evidence="1">The sequence shown here is derived from an EMBL/GenBank/DDBJ whole genome shotgun (WGS) entry which is preliminary data.</text>
</comment>
<reference evidence="1 2" key="1">
    <citation type="journal article" date="2014" name="BMC Genomics">
        <title>Adaptive genomic structural variation in the grape powdery mildew pathogen, Erysiphe necator.</title>
        <authorList>
            <person name="Jones L."/>
            <person name="Riaz S."/>
            <person name="Morales-Cruz A."/>
            <person name="Amrine K.C."/>
            <person name="McGuire B."/>
            <person name="Gubler W.D."/>
            <person name="Walker M.A."/>
            <person name="Cantu D."/>
        </authorList>
    </citation>
    <scope>NUCLEOTIDE SEQUENCE [LARGE SCALE GENOMIC DNA]</scope>
    <source>
        <strain evidence="2">c</strain>
    </source>
</reference>
<dbReference type="Proteomes" id="UP000030854">
    <property type="component" value="Unassembled WGS sequence"/>
</dbReference>
<evidence type="ECO:0000313" key="2">
    <source>
        <dbReference type="Proteomes" id="UP000030854"/>
    </source>
</evidence>
<sequence>MYHQPQTRDNSKVILFQGVSLARWKSGPQAKLAKNNVIGHVFHNYPGIQAVTMPKDPTEGMSHNDTNFQSVLDAHLRDLERWTLAEISAKNIIINRLDSSTRAEEATLVFQKIACVLDDAICGEQLPPHLFSTLRNFAEDLKALKTKSPSKNTQEDHRLLVKISAGQPALSMSPYAVMQQLNNYLEENLVREIQNIKTGLAICSASSNAQEKLYSRINDIEVFLSIQGACKVEKPEIYNAYRLSGVPHAYNDFDGTAMFSTEITEKIFANALTALTNVAPVEVFRT</sequence>
<accession>A0A0B1P7V1</accession>
<keyword evidence="2" id="KW-1185">Reference proteome</keyword>
<dbReference type="HOGENOM" id="CLU_973851_0_0_1"/>
<gene>
    <name evidence="1" type="ORF">EV44_g4146</name>
</gene>
<organism evidence="1 2">
    <name type="scientific">Uncinula necator</name>
    <name type="common">Grape powdery mildew</name>
    <dbReference type="NCBI Taxonomy" id="52586"/>
    <lineage>
        <taxon>Eukaryota</taxon>
        <taxon>Fungi</taxon>
        <taxon>Dikarya</taxon>
        <taxon>Ascomycota</taxon>
        <taxon>Pezizomycotina</taxon>
        <taxon>Leotiomycetes</taxon>
        <taxon>Erysiphales</taxon>
        <taxon>Erysiphaceae</taxon>
        <taxon>Erysiphe</taxon>
    </lineage>
</organism>